<evidence type="ECO:0000256" key="1">
    <source>
        <dbReference type="SAM" id="MobiDB-lite"/>
    </source>
</evidence>
<feature type="region of interest" description="Disordered" evidence="1">
    <location>
        <begin position="133"/>
        <end position="156"/>
    </location>
</feature>
<gene>
    <name evidence="2" type="ORF">NTEN_LOCUS12450</name>
</gene>
<feature type="compositionally biased region" description="Basic and acidic residues" evidence="1">
    <location>
        <begin position="133"/>
        <end position="150"/>
    </location>
</feature>
<protein>
    <submittedName>
        <fullName evidence="2">Uncharacterized protein</fullName>
    </submittedName>
</protein>
<organism evidence="2 3">
    <name type="scientific">Nesidiocoris tenuis</name>
    <dbReference type="NCBI Taxonomy" id="355587"/>
    <lineage>
        <taxon>Eukaryota</taxon>
        <taxon>Metazoa</taxon>
        <taxon>Ecdysozoa</taxon>
        <taxon>Arthropoda</taxon>
        <taxon>Hexapoda</taxon>
        <taxon>Insecta</taxon>
        <taxon>Pterygota</taxon>
        <taxon>Neoptera</taxon>
        <taxon>Paraneoptera</taxon>
        <taxon>Hemiptera</taxon>
        <taxon>Heteroptera</taxon>
        <taxon>Panheteroptera</taxon>
        <taxon>Cimicomorpha</taxon>
        <taxon>Miridae</taxon>
        <taxon>Dicyphina</taxon>
        <taxon>Nesidiocoris</taxon>
    </lineage>
</organism>
<proteinExistence type="predicted"/>
<feature type="non-terminal residue" evidence="2">
    <location>
        <position position="156"/>
    </location>
</feature>
<reference evidence="2 3" key="1">
    <citation type="submission" date="2020-02" db="EMBL/GenBank/DDBJ databases">
        <authorList>
            <person name="Ferguson B K."/>
        </authorList>
    </citation>
    <scope>NUCLEOTIDE SEQUENCE [LARGE SCALE GENOMIC DNA]</scope>
</reference>
<dbReference type="AlphaFoldDB" id="A0A6H5GUH0"/>
<evidence type="ECO:0000313" key="3">
    <source>
        <dbReference type="Proteomes" id="UP000479000"/>
    </source>
</evidence>
<keyword evidence="3" id="KW-1185">Reference proteome</keyword>
<sequence>MDQARKVRVCITNEQNPNDSKSSMHFLKWIQLDGGDVIYEFPPEFQQLNSKHRTLLQIPTVKSVLKTLTRRGSYRIIAITLPATTVPLYFDDNGNSVFEEYYLEEKDLQKMEIGNLPCPNWARAQPTVIRSTECRNSRDSSEINCDDRRTATATNG</sequence>
<dbReference type="EMBL" id="CADCXU010018661">
    <property type="protein sequence ID" value="CAB0007054.1"/>
    <property type="molecule type" value="Genomic_DNA"/>
</dbReference>
<evidence type="ECO:0000313" key="2">
    <source>
        <dbReference type="EMBL" id="CAB0007054.1"/>
    </source>
</evidence>
<dbReference type="OrthoDB" id="7693420at2759"/>
<dbReference type="Proteomes" id="UP000479000">
    <property type="component" value="Unassembled WGS sequence"/>
</dbReference>
<name>A0A6H5GUH0_9HEMI</name>
<accession>A0A6H5GUH0</accession>